<dbReference type="EMBL" id="RAQU01000068">
    <property type="protein sequence ID" value="RKK03808.1"/>
    <property type="molecule type" value="Genomic_DNA"/>
</dbReference>
<protein>
    <recommendedName>
        <fullName evidence="5">DUF5666 domain-containing protein</fullName>
    </recommendedName>
</protein>
<sequence length="207" mass="21434">MLLALTGGLSLQAGLATAQAPAPQRVRLRGRIDSIAADKLDMTLRDGGKASATLPANLRVTEMMPVKLSDIREDSYIGVAAMSQPDGVLRAMQVVVFPASSRGVGEGHYPWVMGEGSTMTNGTVGSMTNGTVGRVGSGQDVVLTVRYKDGEQRILVPEDASILTFTPASRDMLAPGTEIILNGTRAADGSIAAASINVGKDGVLPPS</sequence>
<dbReference type="EMBL" id="RFLX01000007">
    <property type="protein sequence ID" value="RMI24719.1"/>
    <property type="molecule type" value="Genomic_DNA"/>
</dbReference>
<keyword evidence="3" id="KW-1185">Reference proteome</keyword>
<dbReference type="AlphaFoldDB" id="A0A3A9JSV8"/>
<organism evidence="1 4">
    <name type="scientific">Teichococcus wenyumeiae</name>
    <dbReference type="NCBI Taxonomy" id="2478470"/>
    <lineage>
        <taxon>Bacteria</taxon>
        <taxon>Pseudomonadati</taxon>
        <taxon>Pseudomonadota</taxon>
        <taxon>Alphaproteobacteria</taxon>
        <taxon>Acetobacterales</taxon>
        <taxon>Roseomonadaceae</taxon>
        <taxon>Roseomonas</taxon>
    </lineage>
</organism>
<comment type="caution">
    <text evidence="1">The sequence shown here is derived from an EMBL/GenBank/DDBJ whole genome shotgun (WGS) entry which is preliminary data.</text>
</comment>
<accession>A0A3A9JSV8</accession>
<evidence type="ECO:0000313" key="4">
    <source>
        <dbReference type="Proteomes" id="UP000278036"/>
    </source>
</evidence>
<gene>
    <name evidence="1" type="ORF">D6Z83_12695</name>
    <name evidence="2" type="ORF">EBE87_11240</name>
</gene>
<evidence type="ECO:0000313" key="3">
    <source>
        <dbReference type="Proteomes" id="UP000274097"/>
    </source>
</evidence>
<name>A0A3A9JSV8_9PROT</name>
<evidence type="ECO:0000313" key="2">
    <source>
        <dbReference type="EMBL" id="RMI24719.1"/>
    </source>
</evidence>
<dbReference type="Proteomes" id="UP000278036">
    <property type="component" value="Unassembled WGS sequence"/>
</dbReference>
<evidence type="ECO:0000313" key="1">
    <source>
        <dbReference type="EMBL" id="RKK03808.1"/>
    </source>
</evidence>
<proteinExistence type="predicted"/>
<dbReference type="InParanoid" id="A0A3A9JSV8"/>
<dbReference type="Proteomes" id="UP000274097">
    <property type="component" value="Unassembled WGS sequence"/>
</dbReference>
<evidence type="ECO:0008006" key="5">
    <source>
        <dbReference type="Google" id="ProtNLM"/>
    </source>
</evidence>
<reference evidence="1 4" key="1">
    <citation type="submission" date="2018-09" db="EMBL/GenBank/DDBJ databases">
        <title>Roseomonas sp. nov., isolated from feces of Tibetan antelopes in the Qinghai-Tibet plateau, China.</title>
        <authorList>
            <person name="Tian Z."/>
        </authorList>
    </citation>
    <scope>NUCLEOTIDE SEQUENCE [LARGE SCALE GENOMIC DNA]</scope>
    <source>
        <strain evidence="2 3">Z23</strain>
        <strain evidence="1 4">Z24</strain>
    </source>
</reference>